<dbReference type="EMBL" id="VSSQ01066540">
    <property type="protein sequence ID" value="MPN19058.1"/>
    <property type="molecule type" value="Genomic_DNA"/>
</dbReference>
<gene>
    <name evidence="1" type="ORF">SDC9_166424</name>
</gene>
<dbReference type="AlphaFoldDB" id="A0A645FX02"/>
<organism evidence="1">
    <name type="scientific">bioreactor metagenome</name>
    <dbReference type="NCBI Taxonomy" id="1076179"/>
    <lineage>
        <taxon>unclassified sequences</taxon>
        <taxon>metagenomes</taxon>
        <taxon>ecological metagenomes</taxon>
    </lineage>
</organism>
<protein>
    <submittedName>
        <fullName evidence="1">Uncharacterized protein</fullName>
    </submittedName>
</protein>
<evidence type="ECO:0000313" key="1">
    <source>
        <dbReference type="EMBL" id="MPN19058.1"/>
    </source>
</evidence>
<proteinExistence type="predicted"/>
<sequence>MYLFKGDSIDKIDLNSFRIEQSFSLETDSEEEFYARSVKFGDKYFYVIADKDIYCYDLEKFSLAKKVKHSIKFDETIPTSLILENSD</sequence>
<reference evidence="1" key="1">
    <citation type="submission" date="2019-08" db="EMBL/GenBank/DDBJ databases">
        <authorList>
            <person name="Kucharzyk K."/>
            <person name="Murdoch R.W."/>
            <person name="Higgins S."/>
            <person name="Loffler F."/>
        </authorList>
    </citation>
    <scope>NUCLEOTIDE SEQUENCE</scope>
</reference>
<accession>A0A645FX02</accession>
<name>A0A645FX02_9ZZZZ</name>
<comment type="caution">
    <text evidence="1">The sequence shown here is derived from an EMBL/GenBank/DDBJ whole genome shotgun (WGS) entry which is preliminary data.</text>
</comment>